<name>A0A644Y6Q5_9ZZZZ</name>
<reference evidence="2" key="1">
    <citation type="submission" date="2019-08" db="EMBL/GenBank/DDBJ databases">
        <authorList>
            <person name="Kucharzyk K."/>
            <person name="Murdoch R.W."/>
            <person name="Higgins S."/>
            <person name="Loffler F."/>
        </authorList>
    </citation>
    <scope>NUCLEOTIDE SEQUENCE</scope>
</reference>
<comment type="caution">
    <text evidence="2">The sequence shown here is derived from an EMBL/GenBank/DDBJ whole genome shotgun (WGS) entry which is preliminary data.</text>
</comment>
<gene>
    <name evidence="2" type="ORF">SDC9_70611</name>
</gene>
<dbReference type="InterPro" id="IPR005135">
    <property type="entry name" value="Endo/exonuclease/phosphatase"/>
</dbReference>
<dbReference type="Gene3D" id="3.60.10.10">
    <property type="entry name" value="Endonuclease/exonuclease/phosphatase"/>
    <property type="match status" value="1"/>
</dbReference>
<sequence length="376" mass="42665">MILIIAGLVIGYFATIIAINSSRNYTPPVCDTLKVTEGRKAWLFPDENISVISWNIGYCGLGKETDFFYEGGKMMRPDKELYKTYLNSVFSIVSAMDSVDFVLLQEVDFNAKRTYYSHQDSSFLKALPDFSSASAVNYDVPWVPFPLFNPMAKVYSGMMTFSRFIPEWAHRISYPGSYSWPMSVFFLDRCFIINRYELDNGKDLYMINTHNSAYSDAGDIRVAELLFLRSFALDLYSRGNYVVVGGDWNQNPPGFNPAEIKSGDKVRLVGTSVSSDFLPEGWKWVYDHSAPTNRDVNIPYTKGTTTTTIIDYFLCSPNIEVNKVKTIDMGFAYSDHNPVYLNFALIPDSACCDSVKVYEAMKEKIALEKKNKKGKK</sequence>
<protein>
    <recommendedName>
        <fullName evidence="1">Endonuclease/exonuclease/phosphatase domain-containing protein</fullName>
    </recommendedName>
</protein>
<evidence type="ECO:0000313" key="2">
    <source>
        <dbReference type="EMBL" id="MPM24130.1"/>
    </source>
</evidence>
<evidence type="ECO:0000259" key="1">
    <source>
        <dbReference type="Pfam" id="PF03372"/>
    </source>
</evidence>
<organism evidence="2">
    <name type="scientific">bioreactor metagenome</name>
    <dbReference type="NCBI Taxonomy" id="1076179"/>
    <lineage>
        <taxon>unclassified sequences</taxon>
        <taxon>metagenomes</taxon>
        <taxon>ecological metagenomes</taxon>
    </lineage>
</organism>
<feature type="domain" description="Endonuclease/exonuclease/phosphatase" evidence="1">
    <location>
        <begin position="53"/>
        <end position="336"/>
    </location>
</feature>
<dbReference type="SUPFAM" id="SSF56219">
    <property type="entry name" value="DNase I-like"/>
    <property type="match status" value="1"/>
</dbReference>
<dbReference type="Pfam" id="PF03372">
    <property type="entry name" value="Exo_endo_phos"/>
    <property type="match status" value="1"/>
</dbReference>
<accession>A0A644Y6Q5</accession>
<dbReference type="InterPro" id="IPR036691">
    <property type="entry name" value="Endo/exonu/phosph_ase_sf"/>
</dbReference>
<dbReference type="GO" id="GO:0003824">
    <property type="term" value="F:catalytic activity"/>
    <property type="evidence" value="ECO:0007669"/>
    <property type="project" value="InterPro"/>
</dbReference>
<dbReference type="EMBL" id="VSSQ01004191">
    <property type="protein sequence ID" value="MPM24130.1"/>
    <property type="molecule type" value="Genomic_DNA"/>
</dbReference>
<dbReference type="AlphaFoldDB" id="A0A644Y6Q5"/>
<proteinExistence type="predicted"/>